<dbReference type="PATRIC" id="fig|449.7.peg.2969"/>
<keyword evidence="3" id="KW-1185">Reference proteome</keyword>
<evidence type="ECO:0008006" key="4">
    <source>
        <dbReference type="Google" id="ProtNLM"/>
    </source>
</evidence>
<evidence type="ECO:0000313" key="2">
    <source>
        <dbReference type="EMBL" id="CEK09958.1"/>
    </source>
</evidence>
<dbReference type="EMBL" id="LN681225">
    <property type="protein sequence ID" value="CEK09958.1"/>
    <property type="molecule type" value="Genomic_DNA"/>
</dbReference>
<sequence>MKARSETIQPIPSLFQYIWAGGPIPADDLTQICELSTTSRNSGFKTILWTDDEKYIQKTLEQINLATSIYKEKKFSAASRLRSQDTAKNNSAATLGIDINAKNFNVEVKSIYELLELLKTDPIFPDDETNQFIINVFREAIGHRNLASVSDLIRYCGLYYFGGYYLDTELRAKISSQLLTADKPEFGIIGNFYIGLAETEKFKKNFGLPYEEKYEIYGNNDAFGIIPRHPILRVAIQKTLNFYKKLDEDSIIYSKVLASSMEKNQIPLAPFDKAFIEKLSLVENKDLKDSFMNFLLDTSFSLRLLRNTKTESQQEIDELQADLINDLEDKIERTSEQLGLNPKDNSVVSALSKKFLNHINLEIKEHQKQYGFGYEKATEMDAKRYPYQKGIKETGSKRRKHTVKAAVNSLCDAATEFLQYNDNKENSSYTPEEMANFPIERLTLANFRENTLTLELYHDDSTIMMANCLIKMEYANSWLKANRNNKPSFDDSALPSKTKLRLFKAGDRVRKTKEERSQEVAINMQPKFETFNELPEALKLETAQNLSTSDLVNLAQTSKYHLALFKPMINVRKLLNHVVRGEHYAVHSILTEDISLMFKRGKVTDCSGREFENISAFEYALWALDKHMWGRMIRRVPKNEEGKKTFQILIAQYNKVNTDGVTYKLNGKIITEKHFDFENTLIKELQTQVNSMNEPGVKNWDAIDNQLREGVGSAQKRLPMHIVDEYCSKEPFDPVPDFISQPISTRKFYIWTTDRDEYWFSGDSKLGSEFAIYKGTCFGPVRARPAEWLTGPWPVQRDVLLRHVSADLVAMKALWEVRTLDLINLKSQLEEQMGLDNHYQIVPM</sequence>
<name>A0A0A8UMI1_LEGHA</name>
<gene>
    <name evidence="2" type="ORF">LHA_0883</name>
</gene>
<dbReference type="Gene3D" id="3.90.550.20">
    <property type="match status" value="1"/>
</dbReference>
<evidence type="ECO:0000256" key="1">
    <source>
        <dbReference type="SAM" id="Coils"/>
    </source>
</evidence>
<evidence type="ECO:0000313" key="3">
    <source>
        <dbReference type="Proteomes" id="UP000032803"/>
    </source>
</evidence>
<dbReference type="InterPro" id="IPR029044">
    <property type="entry name" value="Nucleotide-diphossugar_trans"/>
</dbReference>
<protein>
    <recommendedName>
        <fullName evidence="4">F-box domain-containing protein</fullName>
    </recommendedName>
</protein>
<dbReference type="STRING" id="449.LHA_0883"/>
<dbReference type="KEGG" id="lha:LHA_0883"/>
<dbReference type="SUPFAM" id="SSF53448">
    <property type="entry name" value="Nucleotide-diphospho-sugar transferases"/>
    <property type="match status" value="1"/>
</dbReference>
<organism evidence="2 3">
    <name type="scientific">Legionella hackeliae</name>
    <dbReference type="NCBI Taxonomy" id="449"/>
    <lineage>
        <taxon>Bacteria</taxon>
        <taxon>Pseudomonadati</taxon>
        <taxon>Pseudomonadota</taxon>
        <taxon>Gammaproteobacteria</taxon>
        <taxon>Legionellales</taxon>
        <taxon>Legionellaceae</taxon>
        <taxon>Legionella</taxon>
    </lineage>
</organism>
<feature type="coiled-coil region" evidence="1">
    <location>
        <begin position="302"/>
        <end position="329"/>
    </location>
</feature>
<accession>A0A0A8UMI1</accession>
<dbReference type="HOGENOM" id="CLU_337333_0_0_6"/>
<proteinExistence type="predicted"/>
<dbReference type="AlphaFoldDB" id="A0A0A8UMI1"/>
<reference evidence="3" key="1">
    <citation type="submission" date="2014-09" db="EMBL/GenBank/DDBJ databases">
        <authorList>
            <person name="Gomez-Valero L."/>
        </authorList>
    </citation>
    <scope>NUCLEOTIDE SEQUENCE [LARGE SCALE GENOMIC DNA]</scope>
    <source>
        <strain evidence="3">ATCC35250</strain>
    </source>
</reference>
<keyword evidence="1" id="KW-0175">Coiled coil</keyword>
<dbReference type="Proteomes" id="UP000032803">
    <property type="component" value="Chromosome I"/>
</dbReference>